<keyword evidence="5" id="KW-0539">Nucleus</keyword>
<dbReference type="VEuPathDB" id="FungiDB:UREG_00675"/>
<comment type="subcellular location">
    <subcellularLocation>
        <location evidence="1">Nucleus</location>
    </subcellularLocation>
</comment>
<keyword evidence="8" id="KW-1185">Reference proteome</keyword>
<dbReference type="PANTHER" id="PTHR33572:SF18">
    <property type="entry name" value="SPORE DEVELOPMENT REGULATOR VOSA"/>
    <property type="match status" value="1"/>
</dbReference>
<dbReference type="eggNOG" id="ENOG502T4QJ">
    <property type="taxonomic scope" value="Eukaryota"/>
</dbReference>
<dbReference type="InterPro" id="IPR021740">
    <property type="entry name" value="Velvet"/>
</dbReference>
<dbReference type="GO" id="GO:0030435">
    <property type="term" value="P:sporulation resulting in formation of a cellular spore"/>
    <property type="evidence" value="ECO:0007669"/>
    <property type="project" value="UniProtKB-KW"/>
</dbReference>
<proteinExistence type="predicted"/>
<evidence type="ECO:0000256" key="1">
    <source>
        <dbReference type="ARBA" id="ARBA00004123"/>
    </source>
</evidence>
<accession>C4JDM5</accession>
<name>C4JDM5_UNCRE</name>
<dbReference type="InParanoid" id="C4JDM5"/>
<keyword evidence="3" id="KW-0805">Transcription regulation</keyword>
<dbReference type="InterPro" id="IPR037525">
    <property type="entry name" value="Velvet_dom"/>
</dbReference>
<feature type="domain" description="Velvet" evidence="6">
    <location>
        <begin position="25"/>
        <end position="191"/>
    </location>
</feature>
<reference evidence="8" key="1">
    <citation type="journal article" date="2009" name="Genome Res.">
        <title>Comparative genomic analyses of the human fungal pathogens Coccidioides and their relatives.</title>
        <authorList>
            <person name="Sharpton T.J."/>
            <person name="Stajich J.E."/>
            <person name="Rounsley S.D."/>
            <person name="Gardner M.J."/>
            <person name="Wortman J.R."/>
            <person name="Jordar V.S."/>
            <person name="Maiti R."/>
            <person name="Kodira C.D."/>
            <person name="Neafsey D.E."/>
            <person name="Zeng Q."/>
            <person name="Hung C.-Y."/>
            <person name="McMahan C."/>
            <person name="Muszewska A."/>
            <person name="Grynberg M."/>
            <person name="Mandel M.A."/>
            <person name="Kellner E.M."/>
            <person name="Barker B.M."/>
            <person name="Galgiani J.N."/>
            <person name="Orbach M.J."/>
            <person name="Kirkland T.N."/>
            <person name="Cole G.T."/>
            <person name="Henn M.R."/>
            <person name="Birren B.W."/>
            <person name="Taylor J.W."/>
        </authorList>
    </citation>
    <scope>NUCLEOTIDE SEQUENCE [LARGE SCALE GENOMIC DNA]</scope>
    <source>
        <strain evidence="8">UAMH 1704</strain>
    </source>
</reference>
<evidence type="ECO:0000313" key="8">
    <source>
        <dbReference type="Proteomes" id="UP000002058"/>
    </source>
</evidence>
<evidence type="ECO:0000256" key="4">
    <source>
        <dbReference type="ARBA" id="ARBA00023163"/>
    </source>
</evidence>
<dbReference type="GeneID" id="8438696"/>
<dbReference type="EMBL" id="CH476615">
    <property type="protein sequence ID" value="EEP75828.1"/>
    <property type="molecule type" value="Genomic_DNA"/>
</dbReference>
<dbReference type="Proteomes" id="UP000002058">
    <property type="component" value="Unassembled WGS sequence"/>
</dbReference>
<protein>
    <recommendedName>
        <fullName evidence="6">Velvet domain-containing protein</fullName>
    </recommendedName>
</protein>
<dbReference type="RefSeq" id="XP_002541161.1">
    <property type="nucleotide sequence ID" value="XM_002541115.1"/>
</dbReference>
<evidence type="ECO:0000256" key="3">
    <source>
        <dbReference type="ARBA" id="ARBA00023015"/>
    </source>
</evidence>
<dbReference type="PANTHER" id="PTHR33572">
    <property type="entry name" value="SPORE DEVELOPMENT REGULATOR VOSA"/>
    <property type="match status" value="1"/>
</dbReference>
<dbReference type="PROSITE" id="PS51821">
    <property type="entry name" value="VELVET"/>
    <property type="match status" value="1"/>
</dbReference>
<evidence type="ECO:0000256" key="2">
    <source>
        <dbReference type="ARBA" id="ARBA00022969"/>
    </source>
</evidence>
<dbReference type="KEGG" id="ure:UREG_00675"/>
<dbReference type="GO" id="GO:0005634">
    <property type="term" value="C:nucleus"/>
    <property type="evidence" value="ECO:0007669"/>
    <property type="project" value="UniProtKB-SubCell"/>
</dbReference>
<dbReference type="HOGENOM" id="CLU_1112026_0_0_1"/>
<dbReference type="OMA" id="NDTEEAY"/>
<evidence type="ECO:0000313" key="7">
    <source>
        <dbReference type="EMBL" id="EEP75828.1"/>
    </source>
</evidence>
<gene>
    <name evidence="7" type="ORF">UREG_00675</name>
</gene>
<keyword evidence="4" id="KW-0804">Transcription</keyword>
<dbReference type="AlphaFoldDB" id="C4JDM5"/>
<keyword evidence="2" id="KW-0749">Sporulation</keyword>
<sequence>MGISTVPISASSLAALECTTPIRDGDHISVMDPYRLEICQDPGCATISKENEQPRILQPFPIVKLVPSGPNSPDPNGRHIFLHCTAYAANGAGPLKDRLDGTTIIPIQQLNGPDGNRENYFIFSNLSFKIPGSYKLKYTLIEVTKGRVFQYAVARSQEFPVFDQDINAHGVPTSLQLTLTQNREYRNWFSRSFAEESFTKTPGIFRAESVVQLEAPIAHIFNGWVVNARLERFGPYGNMQVWECREPERE</sequence>
<dbReference type="InterPro" id="IPR038491">
    <property type="entry name" value="Velvet_dom_sf"/>
</dbReference>
<evidence type="ECO:0000256" key="5">
    <source>
        <dbReference type="ARBA" id="ARBA00023242"/>
    </source>
</evidence>
<organism evidence="7 8">
    <name type="scientific">Uncinocarpus reesii (strain UAMH 1704)</name>
    <dbReference type="NCBI Taxonomy" id="336963"/>
    <lineage>
        <taxon>Eukaryota</taxon>
        <taxon>Fungi</taxon>
        <taxon>Dikarya</taxon>
        <taxon>Ascomycota</taxon>
        <taxon>Pezizomycotina</taxon>
        <taxon>Eurotiomycetes</taxon>
        <taxon>Eurotiomycetidae</taxon>
        <taxon>Onygenales</taxon>
        <taxon>Onygenaceae</taxon>
        <taxon>Uncinocarpus</taxon>
    </lineage>
</organism>
<dbReference type="OrthoDB" id="5599552at2759"/>
<dbReference type="Pfam" id="PF11754">
    <property type="entry name" value="Velvet"/>
    <property type="match status" value="1"/>
</dbReference>
<dbReference type="Gene3D" id="2.60.40.3960">
    <property type="entry name" value="Velvet domain"/>
    <property type="match status" value="1"/>
</dbReference>
<evidence type="ECO:0000259" key="6">
    <source>
        <dbReference type="PROSITE" id="PS51821"/>
    </source>
</evidence>